<comment type="cofactor">
    <cofactor evidence="1 5">
        <name>FAD</name>
        <dbReference type="ChEBI" id="CHEBI:57692"/>
    </cofactor>
</comment>
<dbReference type="InterPro" id="IPR036250">
    <property type="entry name" value="AcylCo_DH-like_C"/>
</dbReference>
<dbReference type="InterPro" id="IPR046373">
    <property type="entry name" value="Acyl-CoA_Oxase/DH_mid-dom_sf"/>
</dbReference>
<dbReference type="PIRSF" id="PIRSF016578">
    <property type="entry name" value="HsaA"/>
    <property type="match status" value="1"/>
</dbReference>
<evidence type="ECO:0000256" key="2">
    <source>
        <dbReference type="ARBA" id="ARBA00009347"/>
    </source>
</evidence>
<dbReference type="EMBL" id="JAPDOD010000015">
    <property type="protein sequence ID" value="MDA0161963.1"/>
    <property type="molecule type" value="Genomic_DNA"/>
</dbReference>
<dbReference type="GO" id="GO:0050660">
    <property type="term" value="F:flavin adenine dinucleotide binding"/>
    <property type="evidence" value="ECO:0007669"/>
    <property type="project" value="InterPro"/>
</dbReference>
<dbReference type="InterPro" id="IPR009100">
    <property type="entry name" value="AcylCoA_DH/oxidase_NM_dom_sf"/>
</dbReference>
<gene>
    <name evidence="9" type="ORF">OM076_16940</name>
</gene>
<keyword evidence="3 5" id="KW-0285">Flavoprotein</keyword>
<comment type="caution">
    <text evidence="9">The sequence shown here is derived from an EMBL/GenBank/DDBJ whole genome shotgun (WGS) entry which is preliminary data.</text>
</comment>
<dbReference type="GO" id="GO:0003995">
    <property type="term" value="F:acyl-CoA dehydrogenase activity"/>
    <property type="evidence" value="ECO:0007669"/>
    <property type="project" value="TreeGrafter"/>
</dbReference>
<evidence type="ECO:0000259" key="6">
    <source>
        <dbReference type="Pfam" id="PF00441"/>
    </source>
</evidence>
<feature type="domain" description="Acyl-CoA oxidase/dehydrogenase middle" evidence="7">
    <location>
        <begin position="128"/>
        <end position="219"/>
    </location>
</feature>
<evidence type="ECO:0000256" key="5">
    <source>
        <dbReference type="RuleBase" id="RU362125"/>
    </source>
</evidence>
<evidence type="ECO:0000256" key="3">
    <source>
        <dbReference type="ARBA" id="ARBA00022630"/>
    </source>
</evidence>
<evidence type="ECO:0000313" key="9">
    <source>
        <dbReference type="EMBL" id="MDA0161963.1"/>
    </source>
</evidence>
<dbReference type="Gene3D" id="2.40.110.10">
    <property type="entry name" value="Butyryl-CoA Dehydrogenase, subunit A, domain 2"/>
    <property type="match status" value="1"/>
</dbReference>
<dbReference type="AlphaFoldDB" id="A0A9X3MYT7"/>
<evidence type="ECO:0000259" key="7">
    <source>
        <dbReference type="Pfam" id="PF02770"/>
    </source>
</evidence>
<dbReference type="InterPro" id="IPR037069">
    <property type="entry name" value="AcylCoA_DH/ox_N_sf"/>
</dbReference>
<dbReference type="CDD" id="cd00567">
    <property type="entry name" value="ACAD"/>
    <property type="match status" value="1"/>
</dbReference>
<dbReference type="PANTHER" id="PTHR43884:SF12">
    <property type="entry name" value="ISOVALERYL-COA DEHYDROGENASE, MITOCHONDRIAL-RELATED"/>
    <property type="match status" value="1"/>
</dbReference>
<keyword evidence="4 5" id="KW-0274">FAD</keyword>
<dbReference type="InterPro" id="IPR006091">
    <property type="entry name" value="Acyl-CoA_Oxase/DH_mid-dom"/>
</dbReference>
<dbReference type="PANTHER" id="PTHR43884">
    <property type="entry name" value="ACYL-COA DEHYDROGENASE"/>
    <property type="match status" value="1"/>
</dbReference>
<dbReference type="SUPFAM" id="SSF47203">
    <property type="entry name" value="Acyl-CoA dehydrogenase C-terminal domain-like"/>
    <property type="match status" value="1"/>
</dbReference>
<dbReference type="Pfam" id="PF02771">
    <property type="entry name" value="Acyl-CoA_dh_N"/>
    <property type="match status" value="1"/>
</dbReference>
<dbReference type="RefSeq" id="WP_270041198.1">
    <property type="nucleotide sequence ID" value="NZ_JAPDOD010000015.1"/>
</dbReference>
<comment type="similarity">
    <text evidence="2 5">Belongs to the acyl-CoA dehydrogenase family.</text>
</comment>
<accession>A0A9X3MYT7</accession>
<name>A0A9X3MYT7_9ACTN</name>
<evidence type="ECO:0000256" key="4">
    <source>
        <dbReference type="ARBA" id="ARBA00022827"/>
    </source>
</evidence>
<dbReference type="Pfam" id="PF00441">
    <property type="entry name" value="Acyl-CoA_dh_1"/>
    <property type="match status" value="1"/>
</dbReference>
<keyword evidence="5" id="KW-0560">Oxidoreductase</keyword>
<dbReference type="InterPro" id="IPR013786">
    <property type="entry name" value="AcylCoA_DH/ox_N"/>
</dbReference>
<dbReference type="Proteomes" id="UP001149140">
    <property type="component" value="Unassembled WGS sequence"/>
</dbReference>
<sequence>MSLALTARTEPGERLVALAETLAAEIAPHAAAHDRDGSYPHAGADRLAAAGYYAAPIPEHLGGMGASCLHDVVVGNSRLARADASLAIGVNMHMAALLNMVRMYERGAEKLAPALERIARDGVRMSAAVSEPGQDLTRPGTVATRTPDGWRIDGRKLFCTGSPAATVLYTSVSFAGEDGGERYGYAMVPADAAGVTVHGDWDALGMRASGSHSVTFDAVALPAAALRGGFPVGDADGYMSRNLNAGLFHAAASLGIAEAAQDQALQAARRSDDARSRALVAESAMDLSAARGALSRAAQLVDERREDIAALFAEAQAAKTFTNDAACRVVDRALTLTGGAGYRSGHPLARAYRDVRAGAFMHPLGANRAYDLVGRVALGADPAIH</sequence>
<dbReference type="SUPFAM" id="SSF56645">
    <property type="entry name" value="Acyl-CoA dehydrogenase NM domain-like"/>
    <property type="match status" value="1"/>
</dbReference>
<feature type="domain" description="Acyl-CoA dehydrogenase/oxidase C-terminal" evidence="6">
    <location>
        <begin position="247"/>
        <end position="360"/>
    </location>
</feature>
<protein>
    <submittedName>
        <fullName evidence="9">Acyl-CoA dehydrogenase family protein</fullName>
    </submittedName>
</protein>
<keyword evidence="10" id="KW-1185">Reference proteome</keyword>
<reference evidence="9" key="1">
    <citation type="submission" date="2022-10" db="EMBL/GenBank/DDBJ databases">
        <title>The WGS of Solirubrobacter ginsenosidimutans DSM 21036.</title>
        <authorList>
            <person name="Jiang Z."/>
        </authorList>
    </citation>
    <scope>NUCLEOTIDE SEQUENCE</scope>
    <source>
        <strain evidence="9">DSM 21036</strain>
    </source>
</reference>
<dbReference type="InterPro" id="IPR009075">
    <property type="entry name" value="AcylCo_DH/oxidase_C"/>
</dbReference>
<dbReference type="Gene3D" id="1.10.540.10">
    <property type="entry name" value="Acyl-CoA dehydrogenase/oxidase, N-terminal domain"/>
    <property type="match status" value="1"/>
</dbReference>
<organism evidence="9 10">
    <name type="scientific">Solirubrobacter ginsenosidimutans</name>
    <dbReference type="NCBI Taxonomy" id="490573"/>
    <lineage>
        <taxon>Bacteria</taxon>
        <taxon>Bacillati</taxon>
        <taxon>Actinomycetota</taxon>
        <taxon>Thermoleophilia</taxon>
        <taxon>Solirubrobacterales</taxon>
        <taxon>Solirubrobacteraceae</taxon>
        <taxon>Solirubrobacter</taxon>
    </lineage>
</organism>
<evidence type="ECO:0000313" key="10">
    <source>
        <dbReference type="Proteomes" id="UP001149140"/>
    </source>
</evidence>
<evidence type="ECO:0000259" key="8">
    <source>
        <dbReference type="Pfam" id="PF02771"/>
    </source>
</evidence>
<dbReference type="Gene3D" id="1.20.140.10">
    <property type="entry name" value="Butyryl-CoA Dehydrogenase, subunit A, domain 3"/>
    <property type="match status" value="1"/>
</dbReference>
<feature type="domain" description="Acyl-CoA dehydrogenase/oxidase N-terminal" evidence="8">
    <location>
        <begin position="19"/>
        <end position="102"/>
    </location>
</feature>
<evidence type="ECO:0000256" key="1">
    <source>
        <dbReference type="ARBA" id="ARBA00001974"/>
    </source>
</evidence>
<proteinExistence type="inferred from homology"/>
<dbReference type="Pfam" id="PF02770">
    <property type="entry name" value="Acyl-CoA_dh_M"/>
    <property type="match status" value="1"/>
</dbReference>